<dbReference type="SUPFAM" id="SSF56024">
    <property type="entry name" value="Phospholipase D/nuclease"/>
    <property type="match status" value="2"/>
</dbReference>
<evidence type="ECO:0000256" key="8">
    <source>
        <dbReference type="ARBA" id="ARBA00023098"/>
    </source>
</evidence>
<evidence type="ECO:0000256" key="2">
    <source>
        <dbReference type="ARBA" id="ARBA00022475"/>
    </source>
</evidence>
<evidence type="ECO:0000256" key="1">
    <source>
        <dbReference type="ARBA" id="ARBA00004651"/>
    </source>
</evidence>
<dbReference type="GO" id="GO:0005886">
    <property type="term" value="C:plasma membrane"/>
    <property type="evidence" value="ECO:0007669"/>
    <property type="project" value="UniProtKB-SubCell"/>
</dbReference>
<reference evidence="15 16" key="1">
    <citation type="submission" date="2018-11" db="EMBL/GenBank/DDBJ databases">
        <authorList>
            <person name="Criscuolo A."/>
        </authorList>
    </citation>
    <scope>NUCLEOTIDE SEQUENCE [LARGE SCALE GENOMIC DNA]</scope>
    <source>
        <strain evidence="15">AT11b</strain>
    </source>
</reference>
<name>A0A3P5WKP0_9MICC</name>
<comment type="subcellular location">
    <subcellularLocation>
        <location evidence="1">Cell membrane</location>
        <topology evidence="1">Multi-pass membrane protein</topology>
    </subcellularLocation>
</comment>
<accession>A0A3P5WKP0</accession>
<evidence type="ECO:0000313" key="15">
    <source>
        <dbReference type="EMBL" id="VDC20261.1"/>
    </source>
</evidence>
<gene>
    <name evidence="15" type="primary">cls_1</name>
    <name evidence="15" type="ORF">PSET11_00535</name>
</gene>
<keyword evidence="2" id="KW-1003">Cell membrane</keyword>
<feature type="transmembrane region" description="Helical" evidence="13">
    <location>
        <begin position="31"/>
        <end position="52"/>
    </location>
</feature>
<feature type="domain" description="PLD phosphodiesterase" evidence="14">
    <location>
        <begin position="389"/>
        <end position="416"/>
    </location>
</feature>
<evidence type="ECO:0000256" key="7">
    <source>
        <dbReference type="ARBA" id="ARBA00022989"/>
    </source>
</evidence>
<evidence type="ECO:0000256" key="11">
    <source>
        <dbReference type="ARBA" id="ARBA00023264"/>
    </source>
</evidence>
<dbReference type="SMART" id="SM00155">
    <property type="entry name" value="PLDc"/>
    <property type="match status" value="2"/>
</dbReference>
<evidence type="ECO:0000256" key="10">
    <source>
        <dbReference type="ARBA" id="ARBA00023209"/>
    </source>
</evidence>
<dbReference type="Pfam" id="PF13396">
    <property type="entry name" value="PLDc_N"/>
    <property type="match status" value="1"/>
</dbReference>
<dbReference type="EC" id="2.7.8.-" evidence="12"/>
<evidence type="ECO:0000256" key="12">
    <source>
        <dbReference type="NCBIfam" id="TIGR04265"/>
    </source>
</evidence>
<keyword evidence="3" id="KW-0444">Lipid biosynthesis</keyword>
<dbReference type="PROSITE" id="PS50035">
    <property type="entry name" value="PLD"/>
    <property type="match status" value="2"/>
</dbReference>
<dbReference type="PANTHER" id="PTHR21248:SF22">
    <property type="entry name" value="PHOSPHOLIPASE D"/>
    <property type="match status" value="1"/>
</dbReference>
<keyword evidence="4 15" id="KW-0808">Transferase</keyword>
<dbReference type="Proteomes" id="UP000280861">
    <property type="component" value="Unassembled WGS sequence"/>
</dbReference>
<sequence length="476" mass="53231">MTVLAVADFAIRVLAIGIIPGNRRPTTAMAWLLGIFFIPFVGIVLFLLFGNFKLSSRRREQQQDVNERVRAGLSSLAAAESHFEGPEWVKSAGELNRRLGSLPMVDGNSVDLIPGYPDSIAAMTDAVRNAKKFVNAEFYIMSSDHITDPLLTALEEAAERGVAVRLLFDHIGTLRVKGYRTLLARLRSGKIQWRRMLPLLPIHGQWRRPDLRNHRKILVIDGEVAFTGSQNLIEPSYNNPRHRKAGREWVELMACLRGPVVTTLNVVFATDWLSETDESLEDQLQLPPNITPGAITAQVVPSGPGFITENNLRLFNTLIYSAQRRISICSPYFVPDDSLLYAITTAAQRGVDVELFVSEKGDQFLVHHAQRSYYEALLSAGVRIYLYKAPLVLHAKHFTIDEEVAVLGSSNMDMRSFSLNMEVSVMLLGADMVAKMRAVEDTYRGISKELQLDAWVNRPLAARYVDNVARLTATVQ</sequence>
<protein>
    <recommendedName>
        <fullName evidence="12">Cardiolipin synthase</fullName>
        <ecNumber evidence="12">2.7.8.-</ecNumber>
    </recommendedName>
</protein>
<dbReference type="InterPro" id="IPR001736">
    <property type="entry name" value="PLipase_D/transphosphatidylase"/>
</dbReference>
<evidence type="ECO:0000256" key="3">
    <source>
        <dbReference type="ARBA" id="ARBA00022516"/>
    </source>
</evidence>
<evidence type="ECO:0000313" key="16">
    <source>
        <dbReference type="Proteomes" id="UP000280861"/>
    </source>
</evidence>
<dbReference type="InterPro" id="IPR027379">
    <property type="entry name" value="CLS_N"/>
</dbReference>
<dbReference type="GO" id="GO:0008808">
    <property type="term" value="F:cardiolipin synthase activity"/>
    <property type="evidence" value="ECO:0007669"/>
    <property type="project" value="UniProtKB-UniRule"/>
</dbReference>
<keyword evidence="11" id="KW-1208">Phospholipid metabolism</keyword>
<keyword evidence="16" id="KW-1185">Reference proteome</keyword>
<evidence type="ECO:0000256" key="13">
    <source>
        <dbReference type="SAM" id="Phobius"/>
    </source>
</evidence>
<organism evidence="15 16">
    <name type="scientific">Arthrobacter ulcerisalmonis</name>
    <dbReference type="NCBI Taxonomy" id="2483813"/>
    <lineage>
        <taxon>Bacteria</taxon>
        <taxon>Bacillati</taxon>
        <taxon>Actinomycetota</taxon>
        <taxon>Actinomycetes</taxon>
        <taxon>Micrococcales</taxon>
        <taxon>Micrococcaceae</taxon>
        <taxon>Arthrobacter</taxon>
    </lineage>
</organism>
<dbReference type="NCBIfam" id="TIGR04265">
    <property type="entry name" value="bac_cardiolipin"/>
    <property type="match status" value="1"/>
</dbReference>
<dbReference type="PANTHER" id="PTHR21248">
    <property type="entry name" value="CARDIOLIPIN SYNTHASE"/>
    <property type="match status" value="1"/>
</dbReference>
<keyword evidence="6" id="KW-0677">Repeat</keyword>
<evidence type="ECO:0000256" key="4">
    <source>
        <dbReference type="ARBA" id="ARBA00022679"/>
    </source>
</evidence>
<evidence type="ECO:0000259" key="14">
    <source>
        <dbReference type="PROSITE" id="PS50035"/>
    </source>
</evidence>
<keyword evidence="5 13" id="KW-0812">Transmembrane</keyword>
<feature type="domain" description="PLD phosphodiesterase" evidence="14">
    <location>
        <begin position="209"/>
        <end position="236"/>
    </location>
</feature>
<keyword evidence="10" id="KW-0594">Phospholipid biosynthesis</keyword>
<dbReference type="RefSeq" id="WP_377947557.1">
    <property type="nucleotide sequence ID" value="NZ_CBCRYA010000015.1"/>
</dbReference>
<evidence type="ECO:0000256" key="5">
    <source>
        <dbReference type="ARBA" id="ARBA00022692"/>
    </source>
</evidence>
<proteinExistence type="predicted"/>
<dbReference type="AlphaFoldDB" id="A0A3P5WKP0"/>
<dbReference type="InterPro" id="IPR022924">
    <property type="entry name" value="Cardiolipin_synthase"/>
</dbReference>
<keyword evidence="7 13" id="KW-1133">Transmembrane helix</keyword>
<dbReference type="EMBL" id="UXAU01000010">
    <property type="protein sequence ID" value="VDC20261.1"/>
    <property type="molecule type" value="Genomic_DNA"/>
</dbReference>
<dbReference type="InterPro" id="IPR025202">
    <property type="entry name" value="PLD-like_dom"/>
</dbReference>
<dbReference type="GO" id="GO:0032049">
    <property type="term" value="P:cardiolipin biosynthetic process"/>
    <property type="evidence" value="ECO:0007669"/>
    <property type="project" value="UniProtKB-UniRule"/>
</dbReference>
<keyword evidence="8" id="KW-0443">Lipid metabolism</keyword>
<evidence type="ECO:0000256" key="9">
    <source>
        <dbReference type="ARBA" id="ARBA00023136"/>
    </source>
</evidence>
<evidence type="ECO:0000256" key="6">
    <source>
        <dbReference type="ARBA" id="ARBA00022737"/>
    </source>
</evidence>
<dbReference type="Gene3D" id="3.30.870.10">
    <property type="entry name" value="Endonuclease Chain A"/>
    <property type="match status" value="2"/>
</dbReference>
<keyword evidence="9 13" id="KW-0472">Membrane</keyword>
<dbReference type="CDD" id="cd09158">
    <property type="entry name" value="PLDc_EcCLS_like_2"/>
    <property type="match status" value="1"/>
</dbReference>
<dbReference type="Pfam" id="PF13091">
    <property type="entry name" value="PLDc_2"/>
    <property type="match status" value="2"/>
</dbReference>